<comment type="catalytic activity">
    <reaction evidence="1">
        <text>Hydrolysis of terminal non-reducing N-acetyl-D-hexosamine residues in N-acetyl-beta-D-hexosaminides.</text>
        <dbReference type="EC" id="3.2.1.52"/>
    </reaction>
</comment>
<dbReference type="PANTHER" id="PTHR22600:SF57">
    <property type="entry name" value="BETA-N-ACETYLHEXOSAMINIDASE"/>
    <property type="match status" value="1"/>
</dbReference>
<dbReference type="GO" id="GO:0004563">
    <property type="term" value="F:beta-N-acetylhexosaminidase activity"/>
    <property type="evidence" value="ECO:0007669"/>
    <property type="project" value="UniProtKB-EC"/>
</dbReference>
<dbReference type="InterPro" id="IPR015883">
    <property type="entry name" value="Glyco_hydro_20_cat"/>
</dbReference>
<dbReference type="STRING" id="1524460.IX84_28340"/>
<evidence type="ECO:0000256" key="6">
    <source>
        <dbReference type="PIRSR" id="PIRSR625705-1"/>
    </source>
</evidence>
<feature type="domain" description="Glycoside hydrolase family 20 catalytic" evidence="7">
    <location>
        <begin position="139"/>
        <end position="484"/>
    </location>
</feature>
<comment type="similarity">
    <text evidence="2">Belongs to the glycosyl hydrolase 20 family.</text>
</comment>
<dbReference type="CDD" id="cd06563">
    <property type="entry name" value="GH20_chitobiase-like"/>
    <property type="match status" value="1"/>
</dbReference>
<dbReference type="EC" id="3.2.1.52" evidence="3"/>
<dbReference type="SUPFAM" id="SSF55545">
    <property type="entry name" value="beta-N-acetylhexosaminidase-like domain"/>
    <property type="match status" value="1"/>
</dbReference>
<dbReference type="Proteomes" id="UP000029736">
    <property type="component" value="Unassembled WGS sequence"/>
</dbReference>
<evidence type="ECO:0000313" key="9">
    <source>
        <dbReference type="EMBL" id="KGE85398.1"/>
    </source>
</evidence>
<reference evidence="9 10" key="1">
    <citation type="journal article" date="2014" name="Int. J. Syst. Evol. Microbiol.">
        <title>Phaeodactylibacter xiamenensis gen. nov., sp. nov., a member of the family Saprospiraceae isolated from the marine alga Phaeodactylum tricornutum.</title>
        <authorList>
            <person name="Chen Z.Jr."/>
            <person name="Lei X."/>
            <person name="Lai Q."/>
            <person name="Li Y."/>
            <person name="Zhang B."/>
            <person name="Zhang J."/>
            <person name="Zhang H."/>
            <person name="Yang L."/>
            <person name="Zheng W."/>
            <person name="Tian Y."/>
            <person name="Yu Z."/>
            <person name="Xu H.Jr."/>
            <person name="Zheng T."/>
        </authorList>
    </citation>
    <scope>NUCLEOTIDE SEQUENCE [LARGE SCALE GENOMIC DNA]</scope>
    <source>
        <strain evidence="9 10">KD52</strain>
    </source>
</reference>
<dbReference type="Pfam" id="PF02838">
    <property type="entry name" value="Glyco_hydro_20b"/>
    <property type="match status" value="1"/>
</dbReference>
<name>A0A098S0T6_9BACT</name>
<proteinExistence type="inferred from homology"/>
<gene>
    <name evidence="9" type="ORF">IX84_28340</name>
</gene>
<dbReference type="Gene3D" id="3.30.379.10">
    <property type="entry name" value="Chitobiase/beta-hexosaminidase domain 2-like"/>
    <property type="match status" value="1"/>
</dbReference>
<sequence>MPPEQLVEPTVIPQPQTIKVTKNQAAIIGNDVTIEFDKEDKALATAVQHLERWLTGQRLDPTPSGQKAAKIRIRIVDSLEQQEAYRLLVNKNGVNISASDATGVFYGIQSLIQLSEPWEIMRTRLLKLPMAFIQDKPAFSYRGMHLDVGRHMFPVESVKSYIDMLARYKMNRFHWHLTEDQGWRIEIKQYPKLQEVAAYRKETLKGHYSDQPHQFDGKRYGGFYTQEEVKEIVRYAQERFITVIPEIELPGHAQAAIAAYPELGCTGKPVEVATKWGIFEDVYCPSEETFTFLENVLTEVMALFPSEYIHIGGDECPKTQWEQSELCQQIIGEEGLKDEHELQSWFIQRIERFLNSKGRQIIGWDEILEGGLAPNATVMSWRGEAGGIEAAKQGHDVVMTPTTYCYFDYYQSNHPDEPLAIGGYLPLDKVYNYYPVPEELSEEEAKHILGAQGNVWTEYIPTPSKLQYMAYPRMQALSEVVWTGKKKPGYSNFVKRLSHHLKWMEKEGINAANHIYDVDLKVVGGQGAPLRISVSNAAEEGRFAVTKAPATGNADFPYTEPFEPESGMYTVQGYVKGVKTGRPATLQFEGHLAAGQKLTLESKPHPKYNGGQPQVVLNGVNGSDERYGDSEWLGFEGEDFVGTIEWEKLQLLNSASLRFFHGPGQWIYVPESVKISTWDETVQTWKAIGSSTVKAPDGKIATVEIDLGSVRTSKLRVEIRNHGKIEAGKQGAGHEAWLFVDEIRID</sequence>
<dbReference type="Gene3D" id="3.20.20.80">
    <property type="entry name" value="Glycosidases"/>
    <property type="match status" value="1"/>
</dbReference>
<dbReference type="Pfam" id="PF00728">
    <property type="entry name" value="Glyco_hydro_20"/>
    <property type="match status" value="1"/>
</dbReference>
<comment type="caution">
    <text evidence="9">The sequence shown here is derived from an EMBL/GenBank/DDBJ whole genome shotgun (WGS) entry which is preliminary data.</text>
</comment>
<dbReference type="EMBL" id="JPOS01000090">
    <property type="protein sequence ID" value="KGE85398.1"/>
    <property type="molecule type" value="Genomic_DNA"/>
</dbReference>
<keyword evidence="5" id="KW-0326">Glycosidase</keyword>
<dbReference type="InterPro" id="IPR025705">
    <property type="entry name" value="Beta_hexosaminidase_sua/sub"/>
</dbReference>
<dbReference type="InterPro" id="IPR029018">
    <property type="entry name" value="Hex-like_dom2"/>
</dbReference>
<organism evidence="9 10">
    <name type="scientific">Phaeodactylibacter xiamenensis</name>
    <dbReference type="NCBI Taxonomy" id="1524460"/>
    <lineage>
        <taxon>Bacteria</taxon>
        <taxon>Pseudomonadati</taxon>
        <taxon>Bacteroidota</taxon>
        <taxon>Saprospiria</taxon>
        <taxon>Saprospirales</taxon>
        <taxon>Haliscomenobacteraceae</taxon>
        <taxon>Phaeodactylibacter</taxon>
    </lineage>
</organism>
<evidence type="ECO:0000313" key="10">
    <source>
        <dbReference type="Proteomes" id="UP000029736"/>
    </source>
</evidence>
<dbReference type="InterPro" id="IPR017853">
    <property type="entry name" value="GH"/>
</dbReference>
<protein>
    <recommendedName>
        <fullName evidence="3">beta-N-acetylhexosaminidase</fullName>
        <ecNumber evidence="3">3.2.1.52</ecNumber>
    </recommendedName>
</protein>
<evidence type="ECO:0000256" key="3">
    <source>
        <dbReference type="ARBA" id="ARBA00012663"/>
    </source>
</evidence>
<feature type="domain" description="Beta-hexosaminidase bacterial type N-terminal" evidence="8">
    <location>
        <begin position="9"/>
        <end position="135"/>
    </location>
</feature>
<feature type="active site" description="Proton donor" evidence="6">
    <location>
        <position position="315"/>
    </location>
</feature>
<dbReference type="GO" id="GO:0016020">
    <property type="term" value="C:membrane"/>
    <property type="evidence" value="ECO:0007669"/>
    <property type="project" value="TreeGrafter"/>
</dbReference>
<accession>A0A098S0T6</accession>
<keyword evidence="10" id="KW-1185">Reference proteome</keyword>
<dbReference type="InterPro" id="IPR015882">
    <property type="entry name" value="HEX_bac_N"/>
</dbReference>
<dbReference type="GO" id="GO:0005975">
    <property type="term" value="P:carbohydrate metabolic process"/>
    <property type="evidence" value="ECO:0007669"/>
    <property type="project" value="InterPro"/>
</dbReference>
<keyword evidence="4" id="KW-0378">Hydrolase</keyword>
<evidence type="ECO:0000259" key="7">
    <source>
        <dbReference type="Pfam" id="PF00728"/>
    </source>
</evidence>
<evidence type="ECO:0000259" key="8">
    <source>
        <dbReference type="Pfam" id="PF02838"/>
    </source>
</evidence>
<dbReference type="PANTHER" id="PTHR22600">
    <property type="entry name" value="BETA-HEXOSAMINIDASE"/>
    <property type="match status" value="1"/>
</dbReference>
<evidence type="ECO:0000256" key="5">
    <source>
        <dbReference type="ARBA" id="ARBA00023295"/>
    </source>
</evidence>
<dbReference type="AlphaFoldDB" id="A0A098S0T6"/>
<dbReference type="GO" id="GO:0030203">
    <property type="term" value="P:glycosaminoglycan metabolic process"/>
    <property type="evidence" value="ECO:0007669"/>
    <property type="project" value="TreeGrafter"/>
</dbReference>
<evidence type="ECO:0000256" key="4">
    <source>
        <dbReference type="ARBA" id="ARBA00022801"/>
    </source>
</evidence>
<evidence type="ECO:0000256" key="1">
    <source>
        <dbReference type="ARBA" id="ARBA00001231"/>
    </source>
</evidence>
<evidence type="ECO:0000256" key="2">
    <source>
        <dbReference type="ARBA" id="ARBA00006285"/>
    </source>
</evidence>
<dbReference type="SUPFAM" id="SSF51445">
    <property type="entry name" value="(Trans)glycosidases"/>
    <property type="match status" value="1"/>
</dbReference>
<dbReference type="PRINTS" id="PR00738">
    <property type="entry name" value="GLHYDRLASE20"/>
</dbReference>